<dbReference type="InterPro" id="IPR053151">
    <property type="entry name" value="RNase_H-like"/>
</dbReference>
<proteinExistence type="predicted"/>
<evidence type="ECO:0000259" key="1">
    <source>
        <dbReference type="Pfam" id="PF13456"/>
    </source>
</evidence>
<reference evidence="2" key="1">
    <citation type="submission" date="2023-07" db="EMBL/GenBank/DDBJ databases">
        <title>A chromosome-level genome assembly of Lolium multiflorum.</title>
        <authorList>
            <person name="Chen Y."/>
            <person name="Copetti D."/>
            <person name="Kolliker R."/>
            <person name="Studer B."/>
        </authorList>
    </citation>
    <scope>NUCLEOTIDE SEQUENCE</scope>
    <source>
        <strain evidence="2">02402/16</strain>
        <tissue evidence="2">Leaf</tissue>
    </source>
</reference>
<dbReference type="Gene3D" id="3.30.420.10">
    <property type="entry name" value="Ribonuclease H-like superfamily/Ribonuclease H"/>
    <property type="match status" value="1"/>
</dbReference>
<accession>A0AAD8WLY3</accession>
<evidence type="ECO:0000313" key="2">
    <source>
        <dbReference type="EMBL" id="KAK1665258.1"/>
    </source>
</evidence>
<sequence>MRQHWDLPPESSFQYTGRDWLLVLLDRCNKIQSACILLVLCRAWHLRCNVIYDDGKETISNSVNFLLSYASTLWEPIQDKAGEKDVNRNVSTEKAIWTADIGVVARNDQGVVVAALSAPISACYNVEEAEARAILEGLQMASDLKIKCVALESDSTLAVDASNATTRNHSQFWSIYKEIGLAKCHDTYHGVGLFTGEISWQCQWRPPRPRLFTSIWHPTIRHGKDVLPGKHYCLLDDEASCPTVARLGFVGIHGGGVVVEKVRTWRNGDGCPRSTGGAIPALGHFSRPISDAAPAPYRLGDDPHQLELSYAALLCPVRMLLGTYRLAGGCWEDIGVEQREDALVEPAMASQAQSEES</sequence>
<gene>
    <name evidence="2" type="ORF">QYE76_053417</name>
</gene>
<dbReference type="InterPro" id="IPR002156">
    <property type="entry name" value="RNaseH_domain"/>
</dbReference>
<dbReference type="GO" id="GO:0004523">
    <property type="term" value="F:RNA-DNA hybrid ribonuclease activity"/>
    <property type="evidence" value="ECO:0007669"/>
    <property type="project" value="InterPro"/>
</dbReference>
<protein>
    <recommendedName>
        <fullName evidence="1">RNase H type-1 domain-containing protein</fullName>
    </recommendedName>
</protein>
<comment type="caution">
    <text evidence="2">The sequence shown here is derived from an EMBL/GenBank/DDBJ whole genome shotgun (WGS) entry which is preliminary data.</text>
</comment>
<dbReference type="CDD" id="cd06222">
    <property type="entry name" value="RNase_H_like"/>
    <property type="match status" value="1"/>
</dbReference>
<dbReference type="SUPFAM" id="SSF53098">
    <property type="entry name" value="Ribonuclease H-like"/>
    <property type="match status" value="1"/>
</dbReference>
<dbReference type="PANTHER" id="PTHR47723:SF19">
    <property type="entry name" value="POLYNUCLEOTIDYL TRANSFERASE, RIBONUCLEASE H-LIKE SUPERFAMILY PROTEIN"/>
    <property type="match status" value="1"/>
</dbReference>
<feature type="domain" description="RNase H type-1" evidence="1">
    <location>
        <begin position="93"/>
        <end position="179"/>
    </location>
</feature>
<dbReference type="InterPro" id="IPR044730">
    <property type="entry name" value="RNase_H-like_dom_plant"/>
</dbReference>
<keyword evidence="3" id="KW-1185">Reference proteome</keyword>
<name>A0AAD8WLY3_LOLMU</name>
<dbReference type="GO" id="GO:0003676">
    <property type="term" value="F:nucleic acid binding"/>
    <property type="evidence" value="ECO:0007669"/>
    <property type="project" value="InterPro"/>
</dbReference>
<dbReference type="InterPro" id="IPR012337">
    <property type="entry name" value="RNaseH-like_sf"/>
</dbReference>
<dbReference type="Pfam" id="PF13456">
    <property type="entry name" value="RVT_3"/>
    <property type="match status" value="1"/>
</dbReference>
<evidence type="ECO:0000313" key="3">
    <source>
        <dbReference type="Proteomes" id="UP001231189"/>
    </source>
</evidence>
<dbReference type="EMBL" id="JAUUTY010000003">
    <property type="protein sequence ID" value="KAK1665258.1"/>
    <property type="molecule type" value="Genomic_DNA"/>
</dbReference>
<dbReference type="PANTHER" id="PTHR47723">
    <property type="entry name" value="OS05G0353850 PROTEIN"/>
    <property type="match status" value="1"/>
</dbReference>
<dbReference type="InterPro" id="IPR036397">
    <property type="entry name" value="RNaseH_sf"/>
</dbReference>
<organism evidence="2 3">
    <name type="scientific">Lolium multiflorum</name>
    <name type="common">Italian ryegrass</name>
    <name type="synonym">Lolium perenne subsp. multiflorum</name>
    <dbReference type="NCBI Taxonomy" id="4521"/>
    <lineage>
        <taxon>Eukaryota</taxon>
        <taxon>Viridiplantae</taxon>
        <taxon>Streptophyta</taxon>
        <taxon>Embryophyta</taxon>
        <taxon>Tracheophyta</taxon>
        <taxon>Spermatophyta</taxon>
        <taxon>Magnoliopsida</taxon>
        <taxon>Liliopsida</taxon>
        <taxon>Poales</taxon>
        <taxon>Poaceae</taxon>
        <taxon>BOP clade</taxon>
        <taxon>Pooideae</taxon>
        <taxon>Poodae</taxon>
        <taxon>Poeae</taxon>
        <taxon>Poeae Chloroplast Group 2 (Poeae type)</taxon>
        <taxon>Loliodinae</taxon>
        <taxon>Loliinae</taxon>
        <taxon>Lolium</taxon>
    </lineage>
</organism>
<dbReference type="Proteomes" id="UP001231189">
    <property type="component" value="Unassembled WGS sequence"/>
</dbReference>
<dbReference type="AlphaFoldDB" id="A0AAD8WLY3"/>